<dbReference type="PANTHER" id="PTHR33116">
    <property type="entry name" value="REVERSE TRANSCRIPTASE ZINC-BINDING DOMAIN-CONTAINING PROTEIN-RELATED-RELATED"/>
    <property type="match status" value="1"/>
</dbReference>
<keyword evidence="3" id="KW-1185">Reference proteome</keyword>
<dbReference type="RefSeq" id="XP_056862286.1">
    <property type="nucleotide sequence ID" value="XM_057006306.1"/>
</dbReference>
<dbReference type="AlphaFoldDB" id="A0A9W3DF56"/>
<proteinExistence type="predicted"/>
<organism evidence="3 4">
    <name type="scientific">Raphanus sativus</name>
    <name type="common">Radish</name>
    <name type="synonym">Raphanus raphanistrum var. sativus</name>
    <dbReference type="NCBI Taxonomy" id="3726"/>
    <lineage>
        <taxon>Eukaryota</taxon>
        <taxon>Viridiplantae</taxon>
        <taxon>Streptophyta</taxon>
        <taxon>Embryophyta</taxon>
        <taxon>Tracheophyta</taxon>
        <taxon>Spermatophyta</taxon>
        <taxon>Magnoliopsida</taxon>
        <taxon>eudicotyledons</taxon>
        <taxon>Gunneridae</taxon>
        <taxon>Pentapetalae</taxon>
        <taxon>rosids</taxon>
        <taxon>malvids</taxon>
        <taxon>Brassicales</taxon>
        <taxon>Brassicaceae</taxon>
        <taxon>Brassiceae</taxon>
        <taxon>Raphanus</taxon>
    </lineage>
</organism>
<dbReference type="OrthoDB" id="1091124at2759"/>
<name>A0A9W3DF56_RAPSA</name>
<dbReference type="Pfam" id="PF03372">
    <property type="entry name" value="Exo_endo_phos"/>
    <property type="match status" value="1"/>
</dbReference>
<dbReference type="GO" id="GO:0003824">
    <property type="term" value="F:catalytic activity"/>
    <property type="evidence" value="ECO:0007669"/>
    <property type="project" value="InterPro"/>
</dbReference>
<feature type="domain" description="Reverse transcriptase" evidence="1">
    <location>
        <begin position="480"/>
        <end position="601"/>
    </location>
</feature>
<gene>
    <name evidence="4" type="primary">LOC130509969</name>
</gene>
<dbReference type="PANTHER" id="PTHR33116:SF86">
    <property type="entry name" value="REVERSE TRANSCRIPTASE DOMAIN-CONTAINING PROTEIN"/>
    <property type="match status" value="1"/>
</dbReference>
<evidence type="ECO:0000313" key="4">
    <source>
        <dbReference type="RefSeq" id="XP_056862286.1"/>
    </source>
</evidence>
<dbReference type="SUPFAM" id="SSF56219">
    <property type="entry name" value="DNase I-like"/>
    <property type="match status" value="1"/>
</dbReference>
<dbReference type="Proteomes" id="UP000504610">
    <property type="component" value="Chromosome 3"/>
</dbReference>
<reference evidence="4" key="2">
    <citation type="submission" date="2025-08" db="UniProtKB">
        <authorList>
            <consortium name="RefSeq"/>
        </authorList>
    </citation>
    <scope>IDENTIFICATION</scope>
    <source>
        <tissue evidence="4">Leaf</tissue>
    </source>
</reference>
<evidence type="ECO:0000259" key="1">
    <source>
        <dbReference type="Pfam" id="PF00078"/>
    </source>
</evidence>
<dbReference type="InterPro" id="IPR000477">
    <property type="entry name" value="RT_dom"/>
</dbReference>
<protein>
    <submittedName>
        <fullName evidence="4">Uncharacterized protein LOC130509969</fullName>
    </submittedName>
</protein>
<accession>A0A9W3DF56</accession>
<dbReference type="CDD" id="cd01650">
    <property type="entry name" value="RT_nLTR_like"/>
    <property type="match status" value="1"/>
</dbReference>
<dbReference type="SUPFAM" id="SSF56672">
    <property type="entry name" value="DNA/RNA polymerases"/>
    <property type="match status" value="1"/>
</dbReference>
<dbReference type="InterPro" id="IPR005135">
    <property type="entry name" value="Endo/exonuclease/phosphatase"/>
</dbReference>
<feature type="domain" description="Endonuclease/exonuclease/phosphatase" evidence="2">
    <location>
        <begin position="27"/>
        <end position="198"/>
    </location>
</feature>
<dbReference type="InterPro" id="IPR036691">
    <property type="entry name" value="Endo/exonu/phosph_ase_sf"/>
</dbReference>
<evidence type="ECO:0000259" key="2">
    <source>
        <dbReference type="Pfam" id="PF03372"/>
    </source>
</evidence>
<dbReference type="KEGG" id="rsz:130509969"/>
<sequence>MDNKLSTGNLQDFGFVNGFQTHFGYDNLVTVDPIGRSGGLALFYNNEYQVKVLYSSNRMINVEAVIKGKIVFLTFVYGDPIPKLREQVWKRLTRYGLARSDPWFIIGDLNEITGNHEKEGGSLRSADSFVPFNNMIRNCGLLEFPARGNKMSWQGRRGKGKGAMTIRCRLDRALANEDWHTLFPVSFTEYLGMVGSDHRPVVAFLDDKIQRRRGQFRFDKRWIGQDGLMESIAMGWKEDDGDGRVDIVTKISNCRHEVAKWRKNNPPYGKEKIADLQKALESVQTDDSRSQEEILEVSKKLQDAYKDEEDYWQQKSRNTWNTAGDRSTKFYHALTKQRRVRNRIVGLYDEGGNWITEEQGIEKVAVDYFEDLFTTTSPSEFEEFLGEITPSITHQTNQMLIKLATEEEVRQALFMMHPKKAPGPDGMTALFFQHSWHIIKKDLVEMRLKVCLPKLISETQSAFVAGRLISDNILIAQEMFHGLRTNKACQVQYQVLLNGQPRGLIVPHRGLRQGDPLSPYLFIMCTEALIANIKKAEREKQLTGMKVARACPSISHLLFADDSLFFCKAQKEECQTILRILKEYEAVSGQQINFQKSSIQFGHKIEEACRQELRDILGIQNLGGMGSYLGLPENIGRSKVQVFGFIQERLNSRVNGWTFKFLLKGERRLPKQTVQKLTSAVAHFWWSPGGSTKGMHWKSWDKLVLSKEEGGLGFKDLTYFNTAMLGKQLWRLIERPNTLFSRVFKERYFRNASPLEPIRSYSPSYGWRSIVSARSLALRTLVDPQDVKIIESIPLSRNHMGDRDGWHFTNNGKYTVKSGYQVERVYPDKEKPLTLFGPTVDVLKAYCWKIGGNRINSMDCNTGYDYTTSSTTDNRLLVVIPNQDMRDGVLLMAHGKTKTKPHDKVGIVL</sequence>
<evidence type="ECO:0000313" key="3">
    <source>
        <dbReference type="Proteomes" id="UP000504610"/>
    </source>
</evidence>
<dbReference type="Pfam" id="PF00078">
    <property type="entry name" value="RVT_1"/>
    <property type="match status" value="1"/>
</dbReference>
<dbReference type="GeneID" id="130509969"/>
<reference evidence="3" key="1">
    <citation type="journal article" date="2019" name="Database">
        <title>The radish genome database (RadishGD): an integrated information resource for radish genomics.</title>
        <authorList>
            <person name="Yu H.J."/>
            <person name="Baek S."/>
            <person name="Lee Y.J."/>
            <person name="Cho A."/>
            <person name="Mun J.H."/>
        </authorList>
    </citation>
    <scope>NUCLEOTIDE SEQUENCE [LARGE SCALE GENOMIC DNA]</scope>
    <source>
        <strain evidence="3">cv. WK10039</strain>
    </source>
</reference>
<dbReference type="Gene3D" id="3.60.10.10">
    <property type="entry name" value="Endonuclease/exonuclease/phosphatase"/>
    <property type="match status" value="1"/>
</dbReference>
<dbReference type="InterPro" id="IPR043502">
    <property type="entry name" value="DNA/RNA_pol_sf"/>
</dbReference>